<protein>
    <submittedName>
        <fullName evidence="2">Uncharacterized protein</fullName>
    </submittedName>
</protein>
<feature type="transmembrane region" description="Helical" evidence="1">
    <location>
        <begin position="250"/>
        <end position="271"/>
    </location>
</feature>
<dbReference type="PANTHER" id="PTHR31410:SF1">
    <property type="entry name" value="POST-GPI ATTACHMENT TO PROTEINS FACTOR 4"/>
    <property type="match status" value="1"/>
</dbReference>
<feature type="transmembrane region" description="Helical" evidence="1">
    <location>
        <begin position="283"/>
        <end position="306"/>
    </location>
</feature>
<keyword evidence="1" id="KW-1133">Transmembrane helix</keyword>
<gene>
    <name evidence="2" type="ORF">R9X50_00678800</name>
</gene>
<organism evidence="2 3">
    <name type="scientific">Acrodontium crateriforme</name>
    <dbReference type="NCBI Taxonomy" id="150365"/>
    <lineage>
        <taxon>Eukaryota</taxon>
        <taxon>Fungi</taxon>
        <taxon>Dikarya</taxon>
        <taxon>Ascomycota</taxon>
        <taxon>Pezizomycotina</taxon>
        <taxon>Dothideomycetes</taxon>
        <taxon>Dothideomycetidae</taxon>
        <taxon>Mycosphaerellales</taxon>
        <taxon>Teratosphaeriaceae</taxon>
        <taxon>Acrodontium</taxon>
    </lineage>
</organism>
<evidence type="ECO:0000256" key="1">
    <source>
        <dbReference type="SAM" id="Phobius"/>
    </source>
</evidence>
<accession>A0AAQ3MAA7</accession>
<dbReference type="EMBL" id="CP138590">
    <property type="protein sequence ID" value="WPH03905.1"/>
    <property type="molecule type" value="Genomic_DNA"/>
</dbReference>
<dbReference type="CDD" id="cd22189">
    <property type="entry name" value="PGAP4-like_fungal"/>
    <property type="match status" value="1"/>
</dbReference>
<dbReference type="GO" id="GO:0000139">
    <property type="term" value="C:Golgi membrane"/>
    <property type="evidence" value="ECO:0007669"/>
    <property type="project" value="InterPro"/>
</dbReference>
<sequence length="430" mass="49107">MLLLPRNIWRSLISTPQSCAATAFVAFFLLAIQYFRVKAAHDPSSLFFDYRTAYERPYSEIRTKQADAFIAQAGNGPQPKASTNPSLCICAGGVQRYGARYFRTMIGSLLEGLSEKERSDILLVPFIGNVDPNDHQAYKEAWLHNVADHILIYSNETVSAEDQERLRGMENPGGHFEKGLFDWIFMLKGCMNSTADYYVLVEDDALAMDGWYSRTKAALKTIEDSPLYGNSIYLRLFYNTGLQGWNSEYWPYYVFWSVAFELFVLGIIYLLRSSKIKKANEFLTDRAVLVILFICAPACILLYFAAGRITIYSPSSGVYPMNHHACCSQAFVFPAEQVPPLVDFYNEKRVGYRDSLLEEYSDARDMTRWAITPSVVQHVGSKSSKEDAESHEPTDKYGRTVAQNIWNFQFEQWDAKELRREHLHPISEGE</sequence>
<dbReference type="InterPro" id="IPR029675">
    <property type="entry name" value="PGAP4"/>
</dbReference>
<keyword evidence="3" id="KW-1185">Reference proteome</keyword>
<keyword evidence="1" id="KW-0812">Transmembrane</keyword>
<keyword evidence="1" id="KW-0472">Membrane</keyword>
<dbReference type="GO" id="GO:0006506">
    <property type="term" value="P:GPI anchor biosynthetic process"/>
    <property type="evidence" value="ECO:0007669"/>
    <property type="project" value="InterPro"/>
</dbReference>
<dbReference type="GO" id="GO:0016757">
    <property type="term" value="F:glycosyltransferase activity"/>
    <property type="evidence" value="ECO:0007669"/>
    <property type="project" value="InterPro"/>
</dbReference>
<dbReference type="AlphaFoldDB" id="A0AAQ3MAA7"/>
<proteinExistence type="predicted"/>
<evidence type="ECO:0000313" key="2">
    <source>
        <dbReference type="EMBL" id="WPH03905.1"/>
    </source>
</evidence>
<name>A0AAQ3MAA7_9PEZI</name>
<dbReference type="PANTHER" id="PTHR31410">
    <property type="entry name" value="TRANSMEMBRANE PROTEIN 246"/>
    <property type="match status" value="1"/>
</dbReference>
<dbReference type="Proteomes" id="UP001303373">
    <property type="component" value="Chromosome 11"/>
</dbReference>
<evidence type="ECO:0000313" key="3">
    <source>
        <dbReference type="Proteomes" id="UP001303373"/>
    </source>
</evidence>
<reference evidence="2 3" key="1">
    <citation type="submission" date="2023-11" db="EMBL/GenBank/DDBJ databases">
        <title>An acidophilic fungus is an integral part of prey digestion in a carnivorous sundew plant.</title>
        <authorList>
            <person name="Tsai I.J."/>
        </authorList>
    </citation>
    <scope>NUCLEOTIDE SEQUENCE [LARGE SCALE GENOMIC DNA]</scope>
    <source>
        <strain evidence="2">169a</strain>
    </source>
</reference>